<proteinExistence type="predicted"/>
<keyword evidence="2" id="KW-1185">Reference proteome</keyword>
<reference evidence="1" key="2">
    <citation type="submission" date="2023-06" db="EMBL/GenBank/DDBJ databases">
        <authorList>
            <consortium name="Lawrence Berkeley National Laboratory"/>
            <person name="Haridas S."/>
            <person name="Hensen N."/>
            <person name="Bonometti L."/>
            <person name="Westerberg I."/>
            <person name="Brannstrom I.O."/>
            <person name="Guillou S."/>
            <person name="Cros-Aarteil S."/>
            <person name="Calhoun S."/>
            <person name="Kuo A."/>
            <person name="Mondo S."/>
            <person name="Pangilinan J."/>
            <person name="Riley R."/>
            <person name="Labutti K."/>
            <person name="Andreopoulos B."/>
            <person name="Lipzen A."/>
            <person name="Chen C."/>
            <person name="Yanf M."/>
            <person name="Daum C."/>
            <person name="Ng V."/>
            <person name="Clum A."/>
            <person name="Steindorff A."/>
            <person name="Ohm R."/>
            <person name="Martin F."/>
            <person name="Silar P."/>
            <person name="Natvig D."/>
            <person name="Lalanne C."/>
            <person name="Gautier V."/>
            <person name="Ament-Velasquez S.L."/>
            <person name="Kruys A."/>
            <person name="Hutchinson M.I."/>
            <person name="Powell A.J."/>
            <person name="Barry K."/>
            <person name="Miller A.N."/>
            <person name="Grigoriev I.V."/>
            <person name="Debuchy R."/>
            <person name="Gladieux P."/>
            <person name="Thoren M.H."/>
            <person name="Johannesson H."/>
        </authorList>
    </citation>
    <scope>NUCLEOTIDE SEQUENCE</scope>
    <source>
        <strain evidence="1">CBS 118394</strain>
    </source>
</reference>
<name>A0AAE0HWT5_9PEZI</name>
<dbReference type="EMBL" id="JAUEDM010000007">
    <property type="protein sequence ID" value="KAK3314216.1"/>
    <property type="molecule type" value="Genomic_DNA"/>
</dbReference>
<comment type="caution">
    <text evidence="1">The sequence shown here is derived from an EMBL/GenBank/DDBJ whole genome shotgun (WGS) entry which is preliminary data.</text>
</comment>
<protein>
    <submittedName>
        <fullName evidence="1">Uncharacterized protein</fullName>
    </submittedName>
</protein>
<evidence type="ECO:0000313" key="2">
    <source>
        <dbReference type="Proteomes" id="UP001283341"/>
    </source>
</evidence>
<accession>A0AAE0HWT5</accession>
<dbReference type="AlphaFoldDB" id="A0AAE0HWT5"/>
<sequence length="143" mass="15473">MKLRSTPSSLQAAAASAMLCFGHLGLASIIPADMELVHRRHNNGFEKRCDGKINGYTQRADCTGDFFEWTNLCDTGASCVTNIDGSGNPTQLHSLYQYDSVDGFHIRIWSGPFCTGTIITNYFASTGCRANAGNAVFGSFSFV</sequence>
<gene>
    <name evidence="1" type="ORF">B0H66DRAFT_374270</name>
</gene>
<organism evidence="1 2">
    <name type="scientific">Apodospora peruviana</name>
    <dbReference type="NCBI Taxonomy" id="516989"/>
    <lineage>
        <taxon>Eukaryota</taxon>
        <taxon>Fungi</taxon>
        <taxon>Dikarya</taxon>
        <taxon>Ascomycota</taxon>
        <taxon>Pezizomycotina</taxon>
        <taxon>Sordariomycetes</taxon>
        <taxon>Sordariomycetidae</taxon>
        <taxon>Sordariales</taxon>
        <taxon>Lasiosphaeriaceae</taxon>
        <taxon>Apodospora</taxon>
    </lineage>
</organism>
<dbReference type="Proteomes" id="UP001283341">
    <property type="component" value="Unassembled WGS sequence"/>
</dbReference>
<reference evidence="1" key="1">
    <citation type="journal article" date="2023" name="Mol. Phylogenet. Evol.">
        <title>Genome-scale phylogeny and comparative genomics of the fungal order Sordariales.</title>
        <authorList>
            <person name="Hensen N."/>
            <person name="Bonometti L."/>
            <person name="Westerberg I."/>
            <person name="Brannstrom I.O."/>
            <person name="Guillou S."/>
            <person name="Cros-Aarteil S."/>
            <person name="Calhoun S."/>
            <person name="Haridas S."/>
            <person name="Kuo A."/>
            <person name="Mondo S."/>
            <person name="Pangilinan J."/>
            <person name="Riley R."/>
            <person name="LaButti K."/>
            <person name="Andreopoulos B."/>
            <person name="Lipzen A."/>
            <person name="Chen C."/>
            <person name="Yan M."/>
            <person name="Daum C."/>
            <person name="Ng V."/>
            <person name="Clum A."/>
            <person name="Steindorff A."/>
            <person name="Ohm R.A."/>
            <person name="Martin F."/>
            <person name="Silar P."/>
            <person name="Natvig D.O."/>
            <person name="Lalanne C."/>
            <person name="Gautier V."/>
            <person name="Ament-Velasquez S.L."/>
            <person name="Kruys A."/>
            <person name="Hutchinson M.I."/>
            <person name="Powell A.J."/>
            <person name="Barry K."/>
            <person name="Miller A.N."/>
            <person name="Grigoriev I.V."/>
            <person name="Debuchy R."/>
            <person name="Gladieux P."/>
            <person name="Hiltunen Thoren M."/>
            <person name="Johannesson H."/>
        </authorList>
    </citation>
    <scope>NUCLEOTIDE SEQUENCE</scope>
    <source>
        <strain evidence="1">CBS 118394</strain>
    </source>
</reference>
<evidence type="ECO:0000313" key="1">
    <source>
        <dbReference type="EMBL" id="KAK3314216.1"/>
    </source>
</evidence>